<keyword evidence="3" id="KW-1185">Reference proteome</keyword>
<dbReference type="PROSITE" id="PS50902">
    <property type="entry name" value="FLAVODOXIN_LIKE"/>
    <property type="match status" value="1"/>
</dbReference>
<dbReference type="SUPFAM" id="SSF52218">
    <property type="entry name" value="Flavoproteins"/>
    <property type="match status" value="1"/>
</dbReference>
<reference evidence="2 3" key="1">
    <citation type="submission" date="2024-03" db="EMBL/GenBank/DDBJ databases">
        <title>Human intestinal bacterial collection.</title>
        <authorList>
            <person name="Pauvert C."/>
            <person name="Hitch T.C.A."/>
            <person name="Clavel T."/>
        </authorList>
    </citation>
    <scope>NUCLEOTIDE SEQUENCE [LARGE SCALE GENOMIC DNA]</scope>
    <source>
        <strain evidence="2 3">CLA-AA-H190</strain>
    </source>
</reference>
<sequence>MSKKLVAYFSASGVTAKVAETLAEAIGADIFEIEPKVPYTEVDLNWMDKKARSTIEMNDPASRPEIAVKRDNMKDYDTIFVGFPIWWYVAPTIINTFLESYDLTGKTIIPFATSGGSDIGKTNERLAPSCKGAKLMDGKVFKGNVGHQELAAWVEGLGL</sequence>
<dbReference type="NCBIfam" id="NF005501">
    <property type="entry name" value="PRK07116.1"/>
    <property type="match status" value="1"/>
</dbReference>
<dbReference type="Gene3D" id="3.40.50.360">
    <property type="match status" value="1"/>
</dbReference>
<organism evidence="2 3">
    <name type="scientific">Coprococcus intestinihominis</name>
    <dbReference type="NCBI Taxonomy" id="3133154"/>
    <lineage>
        <taxon>Bacteria</taxon>
        <taxon>Bacillati</taxon>
        <taxon>Bacillota</taxon>
        <taxon>Clostridia</taxon>
        <taxon>Lachnospirales</taxon>
        <taxon>Lachnospiraceae</taxon>
        <taxon>Coprococcus</taxon>
    </lineage>
</organism>
<protein>
    <submittedName>
        <fullName evidence="2">Flavodoxin</fullName>
    </submittedName>
</protein>
<dbReference type="Proteomes" id="UP001469749">
    <property type="component" value="Unassembled WGS sequence"/>
</dbReference>
<name>A0ABV1B2T6_9FIRM</name>
<accession>A0ABV1B2T6</accession>
<evidence type="ECO:0000313" key="2">
    <source>
        <dbReference type="EMBL" id="MEQ2364719.1"/>
    </source>
</evidence>
<dbReference type="InterPro" id="IPR008254">
    <property type="entry name" value="Flavodoxin/NO_synth"/>
</dbReference>
<dbReference type="Pfam" id="PF12682">
    <property type="entry name" value="Flavodoxin_4"/>
    <property type="match status" value="1"/>
</dbReference>
<gene>
    <name evidence="2" type="ORF">WMO25_06360</name>
</gene>
<dbReference type="EMBL" id="JBBMEK010000056">
    <property type="protein sequence ID" value="MEQ2364719.1"/>
    <property type="molecule type" value="Genomic_DNA"/>
</dbReference>
<dbReference type="PANTHER" id="PTHR39201:SF1">
    <property type="entry name" value="FLAVODOXIN-LIKE DOMAIN-CONTAINING PROTEIN"/>
    <property type="match status" value="1"/>
</dbReference>
<evidence type="ECO:0000313" key="3">
    <source>
        <dbReference type="Proteomes" id="UP001469749"/>
    </source>
</evidence>
<proteinExistence type="predicted"/>
<feature type="domain" description="Flavodoxin-like" evidence="1">
    <location>
        <begin position="4"/>
        <end position="159"/>
    </location>
</feature>
<evidence type="ECO:0000259" key="1">
    <source>
        <dbReference type="PROSITE" id="PS50902"/>
    </source>
</evidence>
<dbReference type="InterPro" id="IPR029039">
    <property type="entry name" value="Flavoprotein-like_sf"/>
</dbReference>
<dbReference type="RefSeq" id="WP_349084643.1">
    <property type="nucleotide sequence ID" value="NZ_JBBMEK010000056.1"/>
</dbReference>
<comment type="caution">
    <text evidence="2">The sequence shown here is derived from an EMBL/GenBank/DDBJ whole genome shotgun (WGS) entry which is preliminary data.</text>
</comment>
<dbReference type="PANTHER" id="PTHR39201">
    <property type="entry name" value="EXPORTED PROTEIN-RELATED"/>
    <property type="match status" value="1"/>
</dbReference>